<keyword evidence="2" id="KW-0812">Transmembrane</keyword>
<keyword evidence="3" id="KW-0732">Signal</keyword>
<dbReference type="Pfam" id="PF20152">
    <property type="entry name" value="DUF6534"/>
    <property type="match status" value="1"/>
</dbReference>
<evidence type="ECO:0000313" key="6">
    <source>
        <dbReference type="Proteomes" id="UP000092666"/>
    </source>
</evidence>
<name>A0A1B9GU56_9TREE</name>
<dbReference type="Proteomes" id="UP000092666">
    <property type="component" value="Unassembled WGS sequence"/>
</dbReference>
<feature type="signal peptide" evidence="3">
    <location>
        <begin position="1"/>
        <end position="15"/>
    </location>
</feature>
<evidence type="ECO:0000256" key="1">
    <source>
        <dbReference type="SAM" id="MobiDB-lite"/>
    </source>
</evidence>
<dbReference type="PANTHER" id="PTHR40465:SF1">
    <property type="entry name" value="DUF6534 DOMAIN-CONTAINING PROTEIN"/>
    <property type="match status" value="1"/>
</dbReference>
<feature type="transmembrane region" description="Helical" evidence="2">
    <location>
        <begin position="81"/>
        <end position="99"/>
    </location>
</feature>
<dbReference type="InterPro" id="IPR045339">
    <property type="entry name" value="DUF6534"/>
</dbReference>
<evidence type="ECO:0000256" key="3">
    <source>
        <dbReference type="SAM" id="SignalP"/>
    </source>
</evidence>
<evidence type="ECO:0000259" key="4">
    <source>
        <dbReference type="Pfam" id="PF20152"/>
    </source>
</evidence>
<keyword evidence="2" id="KW-0472">Membrane</keyword>
<proteinExistence type="predicted"/>
<dbReference type="OrthoDB" id="2562845at2759"/>
<gene>
    <name evidence="5" type="ORF">I316_03623</name>
</gene>
<feature type="chain" id="PRO_5012158785" description="DUF6534 domain-containing protein" evidence="3">
    <location>
        <begin position="16"/>
        <end position="449"/>
    </location>
</feature>
<dbReference type="STRING" id="1296120.A0A1B9GU56"/>
<feature type="region of interest" description="Disordered" evidence="1">
    <location>
        <begin position="378"/>
        <end position="403"/>
    </location>
</feature>
<evidence type="ECO:0000313" key="5">
    <source>
        <dbReference type="EMBL" id="OCF34582.1"/>
    </source>
</evidence>
<feature type="transmembrane region" description="Helical" evidence="2">
    <location>
        <begin position="228"/>
        <end position="253"/>
    </location>
</feature>
<feature type="transmembrane region" description="Helical" evidence="2">
    <location>
        <begin position="120"/>
        <end position="139"/>
    </location>
</feature>
<evidence type="ECO:0000256" key="2">
    <source>
        <dbReference type="SAM" id="Phobius"/>
    </source>
</evidence>
<feature type="transmembrane region" description="Helical" evidence="2">
    <location>
        <begin position="313"/>
        <end position="333"/>
    </location>
</feature>
<reference evidence="6" key="2">
    <citation type="submission" date="2013-12" db="EMBL/GenBank/DDBJ databases">
        <title>Evolution of pathogenesis and genome organization in the Tremellales.</title>
        <authorList>
            <person name="Cuomo C."/>
            <person name="Litvintseva A."/>
            <person name="Heitman J."/>
            <person name="Chen Y."/>
            <person name="Sun S."/>
            <person name="Springer D."/>
            <person name="Dromer F."/>
            <person name="Young S."/>
            <person name="Zeng Q."/>
            <person name="Chapman S."/>
            <person name="Gujja S."/>
            <person name="Saif S."/>
            <person name="Birren B."/>
        </authorList>
    </citation>
    <scope>NUCLEOTIDE SEQUENCE [LARGE SCALE GENOMIC DNA]</scope>
    <source>
        <strain evidence="6">BCC8398</strain>
    </source>
</reference>
<keyword evidence="6" id="KW-1185">Reference proteome</keyword>
<feature type="domain" description="DUF6534" evidence="4">
    <location>
        <begin position="237"/>
        <end position="337"/>
    </location>
</feature>
<organism evidence="5 6">
    <name type="scientific">Kwoniella heveanensis BCC8398</name>
    <dbReference type="NCBI Taxonomy" id="1296120"/>
    <lineage>
        <taxon>Eukaryota</taxon>
        <taxon>Fungi</taxon>
        <taxon>Dikarya</taxon>
        <taxon>Basidiomycota</taxon>
        <taxon>Agaricomycotina</taxon>
        <taxon>Tremellomycetes</taxon>
        <taxon>Tremellales</taxon>
        <taxon>Cryptococcaceae</taxon>
        <taxon>Kwoniella</taxon>
    </lineage>
</organism>
<dbReference type="AlphaFoldDB" id="A0A1B9GU56"/>
<feature type="transmembrane region" description="Helical" evidence="2">
    <location>
        <begin position="274"/>
        <end position="293"/>
    </location>
</feature>
<sequence length="449" mass="49552">MIRTFRFLLLSMAAGQSFKDSSPKATKTLVILPRLSELKDVVEWGHPTCGGPLTLQMVANNTNADAIEEGLAQLLGPHTGLFLGPMMIGFITDMILCGVMTKQMMTWLAFALEDRWLIKIIVGWCVVFGAIGSVFNLAFMHHMFVYNFGRYTEMADSSWSSWLGVIAPLTSSGVQIFYCDRAYKLSGKNKLLGGIILAFILTSLIGGVGSKVTSASLADASVAGQAIIFIYLYTAGAMAADFTITTSIMWCLAHSKTGFVQTDQIVNKLLRISAETQLPPTLMAISFLIIFAYKTTKAAQHPEQFIIDVTSNLTGFFMMVMPKTYVVGFLAVLNSRMSLRAVMSSSQEPSSQWRNNAYQLRTREAETVKVTTETYVQTDSLPYPSPQTPNESHPHPFKYGHHEPNSFTSPDIIAIAETDEEADADSVHRLNYGEDGRKNRGLTWVDALK</sequence>
<feature type="transmembrane region" description="Helical" evidence="2">
    <location>
        <begin position="159"/>
        <end position="179"/>
    </location>
</feature>
<reference evidence="5 6" key="1">
    <citation type="submission" date="2013-07" db="EMBL/GenBank/DDBJ databases">
        <title>The Genome Sequence of Cryptococcus heveanensis BCC8398.</title>
        <authorList>
            <consortium name="The Broad Institute Genome Sequencing Platform"/>
            <person name="Cuomo C."/>
            <person name="Litvintseva A."/>
            <person name="Chen Y."/>
            <person name="Heitman J."/>
            <person name="Sun S."/>
            <person name="Springer D."/>
            <person name="Dromer F."/>
            <person name="Young S.K."/>
            <person name="Zeng Q."/>
            <person name="Gargeya S."/>
            <person name="Fitzgerald M."/>
            <person name="Abouelleil A."/>
            <person name="Alvarado L."/>
            <person name="Berlin A.M."/>
            <person name="Chapman S.B."/>
            <person name="Dewar J."/>
            <person name="Goldberg J."/>
            <person name="Griggs A."/>
            <person name="Gujja S."/>
            <person name="Hansen M."/>
            <person name="Howarth C."/>
            <person name="Imamovic A."/>
            <person name="Larimer J."/>
            <person name="McCowan C."/>
            <person name="Murphy C."/>
            <person name="Pearson M."/>
            <person name="Priest M."/>
            <person name="Roberts A."/>
            <person name="Saif S."/>
            <person name="Shea T."/>
            <person name="Sykes S."/>
            <person name="Wortman J."/>
            <person name="Nusbaum C."/>
            <person name="Birren B."/>
        </authorList>
    </citation>
    <scope>NUCLEOTIDE SEQUENCE [LARGE SCALE GENOMIC DNA]</scope>
    <source>
        <strain evidence="5 6">BCC8398</strain>
    </source>
</reference>
<keyword evidence="2" id="KW-1133">Transmembrane helix</keyword>
<protein>
    <recommendedName>
        <fullName evidence="4">DUF6534 domain-containing protein</fullName>
    </recommendedName>
</protein>
<feature type="transmembrane region" description="Helical" evidence="2">
    <location>
        <begin position="191"/>
        <end position="208"/>
    </location>
</feature>
<accession>A0A1B9GU56</accession>
<dbReference type="EMBL" id="KV700124">
    <property type="protein sequence ID" value="OCF34582.1"/>
    <property type="molecule type" value="Genomic_DNA"/>
</dbReference>
<dbReference type="PANTHER" id="PTHR40465">
    <property type="entry name" value="CHROMOSOME 1, WHOLE GENOME SHOTGUN SEQUENCE"/>
    <property type="match status" value="1"/>
</dbReference>